<reference evidence="5" key="1">
    <citation type="submission" date="2009-10" db="EMBL/GenBank/DDBJ databases">
        <title>The complete chromosome of Gordonia bronchialis DSM 43247.</title>
        <authorList>
            <consortium name="US DOE Joint Genome Institute (JGI-PGF)"/>
            <person name="Lucas S."/>
            <person name="Copeland A."/>
            <person name="Lapidus A."/>
            <person name="Glavina del Rio T."/>
            <person name="Dalin E."/>
            <person name="Tice H."/>
            <person name="Bruce D."/>
            <person name="Goodwin L."/>
            <person name="Pitluck S."/>
            <person name="Kyrpides N."/>
            <person name="Mavromatis K."/>
            <person name="Ivanova N."/>
            <person name="Ovchinnikova G."/>
            <person name="Saunders E."/>
            <person name="Brettin T."/>
            <person name="Detter J.C."/>
            <person name="Han C."/>
            <person name="Larimer F."/>
            <person name="Land M."/>
            <person name="Hauser L."/>
            <person name="Markowitz V."/>
            <person name="Cheng J.-F."/>
            <person name="Hugenholtz P."/>
            <person name="Woyke T."/>
            <person name="Wu D."/>
            <person name="Jando M."/>
            <person name="Schneider S."/>
            <person name="Goeker M."/>
            <person name="Klenk H.-P."/>
            <person name="Eisen J.A."/>
        </authorList>
    </citation>
    <scope>NUCLEOTIDE SEQUENCE [LARGE SCALE GENOMIC DNA]</scope>
    <source>
        <strain evidence="5">ATCC 25592 / DSM 43247 / BCRC 13721 / JCM 3198 / KCTC 3076 / NBRC 16047 / NCTC 10667</strain>
    </source>
</reference>
<feature type="transmembrane region" description="Helical" evidence="2">
    <location>
        <begin position="179"/>
        <end position="206"/>
    </location>
</feature>
<organism evidence="4 5">
    <name type="scientific">Gordonia bronchialis (strain ATCC 25592 / DSM 43247 / BCRC 13721 / JCM 3198 / KCTC 3076 / NBRC 16047 / NCTC 10667)</name>
    <name type="common">Rhodococcus bronchialis</name>
    <dbReference type="NCBI Taxonomy" id="526226"/>
    <lineage>
        <taxon>Bacteria</taxon>
        <taxon>Bacillati</taxon>
        <taxon>Actinomycetota</taxon>
        <taxon>Actinomycetes</taxon>
        <taxon>Mycobacteriales</taxon>
        <taxon>Gordoniaceae</taxon>
        <taxon>Gordonia</taxon>
    </lineage>
</organism>
<feature type="transmembrane region" description="Helical" evidence="2">
    <location>
        <begin position="134"/>
        <end position="158"/>
    </location>
</feature>
<keyword evidence="2" id="KW-0812">Transmembrane</keyword>
<accession>D0L6B0</accession>
<feature type="compositionally biased region" description="Pro residues" evidence="1">
    <location>
        <begin position="67"/>
        <end position="76"/>
    </location>
</feature>
<evidence type="ECO:0000313" key="5">
    <source>
        <dbReference type="Proteomes" id="UP000001219"/>
    </source>
</evidence>
<keyword evidence="2" id="KW-0472">Membrane</keyword>
<feature type="region of interest" description="Disordered" evidence="1">
    <location>
        <begin position="1"/>
        <end position="82"/>
    </location>
</feature>
<sequence>MTNPQGPEYGRDPDDTWSPAAPAGQPYAPTELSPTYQNPSDPYGAAPGYAQTPDPYLTKDPYGANPQLPPVAPPGSDPSYGPGYSTPYGAGYTPYPQYGAASHYPYGASPYGYPPVAQSNGHATTALVCGIVSLVSVFVLSCFSLPVSGPTGIVALVMGFKARREIEDSVGTQTGGGNALAGLITGGIGLLLSVILTVLIIVLFAAESV</sequence>
<evidence type="ECO:0000256" key="1">
    <source>
        <dbReference type="SAM" id="MobiDB-lite"/>
    </source>
</evidence>
<dbReference type="HOGENOM" id="CLU_1218373_0_0_11"/>
<dbReference type="KEGG" id="gbr:Gbro_1384"/>
<keyword evidence="2" id="KW-1133">Transmembrane helix</keyword>
<dbReference type="EMBL" id="CP001802">
    <property type="protein sequence ID" value="ACY20667.1"/>
    <property type="molecule type" value="Genomic_DNA"/>
</dbReference>
<proteinExistence type="predicted"/>
<dbReference type="AlphaFoldDB" id="D0L6B0"/>
<reference evidence="4 5" key="2">
    <citation type="journal article" date="2010" name="Stand. Genomic Sci.">
        <title>Complete genome sequence of Gordonia bronchialis type strain (3410).</title>
        <authorList>
            <person name="Ivanova N."/>
            <person name="Sikorski J."/>
            <person name="Jando M."/>
            <person name="Lapidus A."/>
            <person name="Nolan M."/>
            <person name="Lucas S."/>
            <person name="Del Rio T.G."/>
            <person name="Tice H."/>
            <person name="Copeland A."/>
            <person name="Cheng J.F."/>
            <person name="Chen F."/>
            <person name="Bruce D."/>
            <person name="Goodwin L."/>
            <person name="Pitluck S."/>
            <person name="Mavromatis K."/>
            <person name="Ovchinnikova G."/>
            <person name="Pati A."/>
            <person name="Chen A."/>
            <person name="Palaniappan K."/>
            <person name="Land M."/>
            <person name="Hauser L."/>
            <person name="Chang Y.J."/>
            <person name="Jeffries C.D."/>
            <person name="Chain P."/>
            <person name="Saunders E."/>
            <person name="Han C."/>
            <person name="Detter J.C."/>
            <person name="Brettin T."/>
            <person name="Rohde M."/>
            <person name="Goker M."/>
            <person name="Bristow J."/>
            <person name="Eisen J.A."/>
            <person name="Markowitz V."/>
            <person name="Hugenholtz P."/>
            <person name="Klenk H.P."/>
            <person name="Kyrpides N.C."/>
        </authorList>
    </citation>
    <scope>NUCLEOTIDE SEQUENCE [LARGE SCALE GENOMIC DNA]</scope>
    <source>
        <strain evidence="5">ATCC 25592 / DSM 43247 / BCRC 13721 / JCM 3198 / KCTC 3076 / NBRC 16047 / NCTC 10667</strain>
    </source>
</reference>
<keyword evidence="5" id="KW-1185">Reference proteome</keyword>
<protein>
    <recommendedName>
        <fullName evidence="3">DUF4190 domain-containing protein</fullName>
    </recommendedName>
</protein>
<dbReference type="STRING" id="526226.Gbro_1384"/>
<dbReference type="Proteomes" id="UP000001219">
    <property type="component" value="Chromosome"/>
</dbReference>
<dbReference type="InterPro" id="IPR025241">
    <property type="entry name" value="DUF4190"/>
</dbReference>
<name>D0L6B0_GORB4</name>
<gene>
    <name evidence="4" type="ordered locus">Gbro_1384</name>
</gene>
<evidence type="ECO:0000256" key="2">
    <source>
        <dbReference type="SAM" id="Phobius"/>
    </source>
</evidence>
<feature type="domain" description="DUF4190" evidence="3">
    <location>
        <begin position="123"/>
        <end position="196"/>
    </location>
</feature>
<dbReference type="RefSeq" id="WP_012833237.1">
    <property type="nucleotide sequence ID" value="NC_013441.1"/>
</dbReference>
<evidence type="ECO:0000313" key="4">
    <source>
        <dbReference type="EMBL" id="ACY20667.1"/>
    </source>
</evidence>
<dbReference type="eggNOG" id="ENOG5033A46">
    <property type="taxonomic scope" value="Bacteria"/>
</dbReference>
<evidence type="ECO:0000259" key="3">
    <source>
        <dbReference type="Pfam" id="PF13828"/>
    </source>
</evidence>
<dbReference type="Pfam" id="PF13828">
    <property type="entry name" value="DUF4190"/>
    <property type="match status" value="1"/>
</dbReference>